<dbReference type="GO" id="GO:0005525">
    <property type="term" value="F:GTP binding"/>
    <property type="evidence" value="ECO:0007669"/>
    <property type="project" value="InterPro"/>
</dbReference>
<dbReference type="Proteomes" id="UP001212997">
    <property type="component" value="Unassembled WGS sequence"/>
</dbReference>
<dbReference type="EMBL" id="JANAWD010000180">
    <property type="protein sequence ID" value="KAJ3484674.1"/>
    <property type="molecule type" value="Genomic_DNA"/>
</dbReference>
<evidence type="ECO:0000259" key="3">
    <source>
        <dbReference type="Pfam" id="PF01926"/>
    </source>
</evidence>
<dbReference type="CDD" id="cd00882">
    <property type="entry name" value="Ras_like_GTPase"/>
    <property type="match status" value="1"/>
</dbReference>
<dbReference type="Pfam" id="PF01926">
    <property type="entry name" value="MMR_HSR1"/>
    <property type="match status" value="1"/>
</dbReference>
<name>A0AAD5V2Q9_9APHY</name>
<feature type="coiled-coil region" evidence="1">
    <location>
        <begin position="217"/>
        <end position="312"/>
    </location>
</feature>
<dbReference type="Gene3D" id="3.40.50.300">
    <property type="entry name" value="P-loop containing nucleotide triphosphate hydrolases"/>
    <property type="match status" value="1"/>
</dbReference>
<dbReference type="InterPro" id="IPR006073">
    <property type="entry name" value="GTP-bd"/>
</dbReference>
<proteinExistence type="predicted"/>
<protein>
    <recommendedName>
        <fullName evidence="3">G domain-containing protein</fullName>
    </recommendedName>
</protein>
<gene>
    <name evidence="4" type="ORF">NLI96_g5479</name>
</gene>
<dbReference type="InterPro" id="IPR027417">
    <property type="entry name" value="P-loop_NTPase"/>
</dbReference>
<dbReference type="SUPFAM" id="SSF52540">
    <property type="entry name" value="P-loop containing nucleoside triphosphate hydrolases"/>
    <property type="match status" value="1"/>
</dbReference>
<organism evidence="4 5">
    <name type="scientific">Meripilus lineatus</name>
    <dbReference type="NCBI Taxonomy" id="2056292"/>
    <lineage>
        <taxon>Eukaryota</taxon>
        <taxon>Fungi</taxon>
        <taxon>Dikarya</taxon>
        <taxon>Basidiomycota</taxon>
        <taxon>Agaricomycotina</taxon>
        <taxon>Agaricomycetes</taxon>
        <taxon>Polyporales</taxon>
        <taxon>Meripilaceae</taxon>
        <taxon>Meripilus</taxon>
    </lineage>
</organism>
<keyword evidence="1" id="KW-0175">Coiled coil</keyword>
<sequence>MSSENVVTIALMGPTGVGKTTFINRASGSSLAEGDDLNSCTSEIARSEIFRLNGRNVQLIDTPGFDDSSTPDSVILRKVALYLETEYQQGFKLSGIIFLHRISDVRVGGASRRNFSMFRKLCGEQGMKNVSLVTTRWADVLPEVGEKREQQLKSQDTLFRPALTAGARMLRHDNTTESALRILADLVDRQPVPVQLQHELVDRHVDISQTEAGTEVRRLMEAQATAFRNEIEELRKDMRNSMEQKDEDTKLLRAEYEEKLATLMDNQEKLSSEYFKDKQEWRRKERDLENARVAAEEAREKSEIALDEERRRNAMRISSLNDYNAKLMEDLQKKEHAQTALSVLHSAEKDTLRQKLDKAEKDAERAKVKLEEERLLREQAEKDAQERVAAMREREERMEREWEEAREIDRIREKQRKEERERERELERVREHKEAAEREKKVREQEVKRREETLRKDRENEEQERLERQRAEQQAALRIPFYILVKSLTAWAWS</sequence>
<evidence type="ECO:0000256" key="2">
    <source>
        <dbReference type="SAM" id="MobiDB-lite"/>
    </source>
</evidence>
<comment type="caution">
    <text evidence="4">The sequence shown here is derived from an EMBL/GenBank/DDBJ whole genome shotgun (WGS) entry which is preliminary data.</text>
</comment>
<evidence type="ECO:0000313" key="4">
    <source>
        <dbReference type="EMBL" id="KAJ3484674.1"/>
    </source>
</evidence>
<evidence type="ECO:0000313" key="5">
    <source>
        <dbReference type="Proteomes" id="UP001212997"/>
    </source>
</evidence>
<feature type="region of interest" description="Disordered" evidence="2">
    <location>
        <begin position="381"/>
        <end position="470"/>
    </location>
</feature>
<feature type="domain" description="G" evidence="3">
    <location>
        <begin position="8"/>
        <end position="69"/>
    </location>
</feature>
<reference evidence="4" key="1">
    <citation type="submission" date="2022-07" db="EMBL/GenBank/DDBJ databases">
        <title>Genome Sequence of Physisporinus lineatus.</title>
        <authorList>
            <person name="Buettner E."/>
        </authorList>
    </citation>
    <scope>NUCLEOTIDE SEQUENCE</scope>
    <source>
        <strain evidence="4">VT162</strain>
    </source>
</reference>
<accession>A0AAD5V2Q9</accession>
<dbReference type="AlphaFoldDB" id="A0AAD5V2Q9"/>
<evidence type="ECO:0000256" key="1">
    <source>
        <dbReference type="SAM" id="Coils"/>
    </source>
</evidence>
<keyword evidence="5" id="KW-1185">Reference proteome</keyword>